<evidence type="ECO:0000259" key="6">
    <source>
        <dbReference type="Pfam" id="PF25137"/>
    </source>
</evidence>
<gene>
    <name evidence="7" type="ORF">ACFOMP_01030</name>
</gene>
<dbReference type="CDD" id="cd08183">
    <property type="entry name" value="Fe-ADH-like"/>
    <property type="match status" value="1"/>
</dbReference>
<dbReference type="Proteomes" id="UP001595596">
    <property type="component" value="Unassembled WGS sequence"/>
</dbReference>
<dbReference type="InterPro" id="IPR001670">
    <property type="entry name" value="ADH_Fe/GldA"/>
</dbReference>
<dbReference type="EMBL" id="JBHRXE010000003">
    <property type="protein sequence ID" value="MFC3568031.1"/>
    <property type="molecule type" value="Genomic_DNA"/>
</dbReference>
<dbReference type="Gene3D" id="1.20.1090.10">
    <property type="entry name" value="Dehydroquinate synthase-like - alpha domain"/>
    <property type="match status" value="1"/>
</dbReference>
<protein>
    <submittedName>
        <fullName evidence="7">Iron-containing alcohol dehydrogenase</fullName>
    </submittedName>
</protein>
<dbReference type="Pfam" id="PF25137">
    <property type="entry name" value="ADH_Fe_C"/>
    <property type="match status" value="1"/>
</dbReference>
<keyword evidence="4" id="KW-0520">NAD</keyword>
<name>A0ABV7RVK9_9RHOB</name>
<feature type="domain" description="Alcohol dehydrogenase iron-type/glycerol dehydrogenase GldA" evidence="5">
    <location>
        <begin position="18"/>
        <end position="185"/>
    </location>
</feature>
<sequence length="386" mass="39367">MTDSAAFPGLASFAFALPGRTVFGRGEARKAPAAIRAHGPRGVLVHGADPGRAAWLVDALRAEGAEVLTLACGAEPSLPMLEDALARARDFGPAWVAALGGGAALDLGKALAGLVPAPGGIMDHLEVVGRGLPLSVPPLPYIALPTTAGTGAEATRNAVIGLPDHGRKVSIRDERMLPRLAIVDPALTDHCPRAVTLASGLDALAQVIEPWVSCKATPFTDALVRPVIRPGLQALKRLMQEEDAPARDTMAWVSLCGGIALANGGLGAVHGLAGVIGGVTTAAHGAICGALLGPVLEMNRAHTRDPARIREVCAEVAAVLGCDAAEAPQALAAWARDTGLPGLRAQGLDPARHQTVAEASLASSSMKGNPFPPTVAQLCEVLRKAG</sequence>
<evidence type="ECO:0000313" key="7">
    <source>
        <dbReference type="EMBL" id="MFC3568031.1"/>
    </source>
</evidence>
<proteinExistence type="inferred from homology"/>
<comment type="similarity">
    <text evidence="2">Belongs to the iron-containing alcohol dehydrogenase family.</text>
</comment>
<organism evidence="7 8">
    <name type="scientific">Paracoccus simplex</name>
    <dbReference type="NCBI Taxonomy" id="2086346"/>
    <lineage>
        <taxon>Bacteria</taxon>
        <taxon>Pseudomonadati</taxon>
        <taxon>Pseudomonadota</taxon>
        <taxon>Alphaproteobacteria</taxon>
        <taxon>Rhodobacterales</taxon>
        <taxon>Paracoccaceae</taxon>
        <taxon>Paracoccus</taxon>
    </lineage>
</organism>
<dbReference type="InterPro" id="IPR056798">
    <property type="entry name" value="ADH_Fe_C"/>
</dbReference>
<feature type="domain" description="Fe-containing alcohol dehydrogenase-like C-terminal" evidence="6">
    <location>
        <begin position="196"/>
        <end position="385"/>
    </location>
</feature>
<dbReference type="Pfam" id="PF00465">
    <property type="entry name" value="Fe-ADH"/>
    <property type="match status" value="1"/>
</dbReference>
<dbReference type="InterPro" id="IPR039697">
    <property type="entry name" value="Alcohol_dehydrogenase_Fe"/>
</dbReference>
<dbReference type="RefSeq" id="WP_379027562.1">
    <property type="nucleotide sequence ID" value="NZ_JBHRXE010000003.1"/>
</dbReference>
<reference evidence="8" key="1">
    <citation type="journal article" date="2019" name="Int. J. Syst. Evol. Microbiol.">
        <title>The Global Catalogue of Microorganisms (GCM) 10K type strain sequencing project: providing services to taxonomists for standard genome sequencing and annotation.</title>
        <authorList>
            <consortium name="The Broad Institute Genomics Platform"/>
            <consortium name="The Broad Institute Genome Sequencing Center for Infectious Disease"/>
            <person name="Wu L."/>
            <person name="Ma J."/>
        </authorList>
    </citation>
    <scope>NUCLEOTIDE SEQUENCE [LARGE SCALE GENOMIC DNA]</scope>
    <source>
        <strain evidence="8">VKM B-3226</strain>
    </source>
</reference>
<dbReference type="PANTHER" id="PTHR11496:SF102">
    <property type="entry name" value="ALCOHOL DEHYDROGENASE 4"/>
    <property type="match status" value="1"/>
</dbReference>
<evidence type="ECO:0000256" key="1">
    <source>
        <dbReference type="ARBA" id="ARBA00001962"/>
    </source>
</evidence>
<dbReference type="PANTHER" id="PTHR11496">
    <property type="entry name" value="ALCOHOL DEHYDROGENASE"/>
    <property type="match status" value="1"/>
</dbReference>
<dbReference type="PROSITE" id="PS00913">
    <property type="entry name" value="ADH_IRON_1"/>
    <property type="match status" value="1"/>
</dbReference>
<dbReference type="InterPro" id="IPR018211">
    <property type="entry name" value="ADH_Fe_CS"/>
</dbReference>
<keyword evidence="3" id="KW-0560">Oxidoreductase</keyword>
<accession>A0ABV7RVK9</accession>
<evidence type="ECO:0000256" key="3">
    <source>
        <dbReference type="ARBA" id="ARBA00023002"/>
    </source>
</evidence>
<comment type="caution">
    <text evidence="7">The sequence shown here is derived from an EMBL/GenBank/DDBJ whole genome shotgun (WGS) entry which is preliminary data.</text>
</comment>
<evidence type="ECO:0000256" key="4">
    <source>
        <dbReference type="ARBA" id="ARBA00023027"/>
    </source>
</evidence>
<evidence type="ECO:0000313" key="8">
    <source>
        <dbReference type="Proteomes" id="UP001595596"/>
    </source>
</evidence>
<evidence type="ECO:0000259" key="5">
    <source>
        <dbReference type="Pfam" id="PF00465"/>
    </source>
</evidence>
<keyword evidence="8" id="KW-1185">Reference proteome</keyword>
<dbReference type="SUPFAM" id="SSF56796">
    <property type="entry name" value="Dehydroquinate synthase-like"/>
    <property type="match status" value="1"/>
</dbReference>
<dbReference type="Gene3D" id="3.40.50.1970">
    <property type="match status" value="1"/>
</dbReference>
<evidence type="ECO:0000256" key="2">
    <source>
        <dbReference type="ARBA" id="ARBA00007358"/>
    </source>
</evidence>
<comment type="cofactor">
    <cofactor evidence="1">
        <name>Fe cation</name>
        <dbReference type="ChEBI" id="CHEBI:24875"/>
    </cofactor>
</comment>